<evidence type="ECO:0008006" key="3">
    <source>
        <dbReference type="Google" id="ProtNLM"/>
    </source>
</evidence>
<dbReference type="Proteomes" id="UP000678513">
    <property type="component" value="Chromosome"/>
</dbReference>
<proteinExistence type="predicted"/>
<gene>
    <name evidence="1" type="ORF">J5A65_11440</name>
</gene>
<dbReference type="EMBL" id="CP072384">
    <property type="protein sequence ID" value="QUC07537.1"/>
    <property type="molecule type" value="Genomic_DNA"/>
</dbReference>
<accession>A0ABX7Y300</accession>
<evidence type="ECO:0000313" key="2">
    <source>
        <dbReference type="Proteomes" id="UP000678513"/>
    </source>
</evidence>
<organism evidence="1 2">
    <name type="scientific">Arachnia rubra</name>
    <dbReference type="NCBI Taxonomy" id="1547448"/>
    <lineage>
        <taxon>Bacteria</taxon>
        <taxon>Bacillati</taxon>
        <taxon>Actinomycetota</taxon>
        <taxon>Actinomycetes</taxon>
        <taxon>Propionibacteriales</taxon>
        <taxon>Propionibacteriaceae</taxon>
        <taxon>Arachnia</taxon>
    </lineage>
</organism>
<evidence type="ECO:0000313" key="1">
    <source>
        <dbReference type="EMBL" id="QUC07537.1"/>
    </source>
</evidence>
<reference evidence="1 2" key="1">
    <citation type="submission" date="2021-03" db="EMBL/GenBank/DDBJ databases">
        <title>Human Oral Microbial Genomes.</title>
        <authorList>
            <person name="Johnston C.D."/>
            <person name="Chen T."/>
            <person name="Dewhirst F.E."/>
        </authorList>
    </citation>
    <scope>NUCLEOTIDE SEQUENCE [LARGE SCALE GENOMIC DNA]</scope>
    <source>
        <strain evidence="1 2">DSMZ 100122</strain>
    </source>
</reference>
<protein>
    <recommendedName>
        <fullName evidence="3">Transposase</fullName>
    </recommendedName>
</protein>
<keyword evidence="2" id="KW-1185">Reference proteome</keyword>
<dbReference type="RefSeq" id="WP_212322068.1">
    <property type="nucleotide sequence ID" value="NZ_AP024463.1"/>
</dbReference>
<name>A0ABX7Y300_9ACTN</name>
<sequence>MIDYVRTHADRFGVELFLTVLNEHGIGVAPSTYCVHAARRLRPEQTGS</sequence>